<dbReference type="KEGG" id="spai:FPZ24_16745"/>
<dbReference type="EMBL" id="CP042306">
    <property type="protein sequence ID" value="QDZ08916.1"/>
    <property type="molecule type" value="Genomic_DNA"/>
</dbReference>
<reference evidence="1 2" key="1">
    <citation type="submission" date="2019-07" db="EMBL/GenBank/DDBJ databases">
        <title>Full genome sequence of Sphingomonas sp. 4R-6-7(HKS19).</title>
        <authorList>
            <person name="Im W.-T."/>
        </authorList>
    </citation>
    <scope>NUCLEOTIDE SEQUENCE [LARGE SCALE GENOMIC DNA]</scope>
    <source>
        <strain evidence="1 2">HKS19</strain>
    </source>
</reference>
<dbReference type="OrthoDB" id="8595802at2"/>
<dbReference type="RefSeq" id="WP_146573931.1">
    <property type="nucleotide sequence ID" value="NZ_CP042306.1"/>
</dbReference>
<dbReference type="Proteomes" id="UP000315673">
    <property type="component" value="Chromosome"/>
</dbReference>
<name>A0A5B8LLE3_9SPHN</name>
<gene>
    <name evidence="1" type="ORF">FPZ24_16745</name>
</gene>
<accession>A0A5B8LLE3</accession>
<proteinExistence type="predicted"/>
<dbReference type="AlphaFoldDB" id="A0A5B8LLE3"/>
<protein>
    <submittedName>
        <fullName evidence="1">Uncharacterized protein</fullName>
    </submittedName>
</protein>
<keyword evidence="2" id="KW-1185">Reference proteome</keyword>
<sequence length="86" mass="9935">MIVFAFALAASASALPPAVTRFIERRQGCDHWRGEYSEDPVRRRQIEAGAKKECTGSDRELDRLRKLYRRNPAVRDALKDFEKVEL</sequence>
<evidence type="ECO:0000313" key="1">
    <source>
        <dbReference type="EMBL" id="QDZ08916.1"/>
    </source>
</evidence>
<organism evidence="1 2">
    <name type="scientific">Sphingomonas panacisoli</name>
    <dbReference type="NCBI Taxonomy" id="1813879"/>
    <lineage>
        <taxon>Bacteria</taxon>
        <taxon>Pseudomonadati</taxon>
        <taxon>Pseudomonadota</taxon>
        <taxon>Alphaproteobacteria</taxon>
        <taxon>Sphingomonadales</taxon>
        <taxon>Sphingomonadaceae</taxon>
        <taxon>Sphingomonas</taxon>
    </lineage>
</organism>
<evidence type="ECO:0000313" key="2">
    <source>
        <dbReference type="Proteomes" id="UP000315673"/>
    </source>
</evidence>